<evidence type="ECO:0000313" key="7">
    <source>
        <dbReference type="Proteomes" id="UP000807716"/>
    </source>
</evidence>
<feature type="domain" description="FAD-binding" evidence="5">
    <location>
        <begin position="10"/>
        <end position="374"/>
    </location>
</feature>
<evidence type="ECO:0000256" key="2">
    <source>
        <dbReference type="ARBA" id="ARBA00022630"/>
    </source>
</evidence>
<organism evidence="6 7">
    <name type="scientific">Actinomortierella ambigua</name>
    <dbReference type="NCBI Taxonomy" id="1343610"/>
    <lineage>
        <taxon>Eukaryota</taxon>
        <taxon>Fungi</taxon>
        <taxon>Fungi incertae sedis</taxon>
        <taxon>Mucoromycota</taxon>
        <taxon>Mortierellomycotina</taxon>
        <taxon>Mortierellomycetes</taxon>
        <taxon>Mortierellales</taxon>
        <taxon>Mortierellaceae</taxon>
        <taxon>Actinomortierella</taxon>
    </lineage>
</organism>
<evidence type="ECO:0000256" key="4">
    <source>
        <dbReference type="ARBA" id="ARBA00023002"/>
    </source>
</evidence>
<dbReference type="PRINTS" id="PR00420">
    <property type="entry name" value="RNGMNOXGNASE"/>
</dbReference>
<sequence length="446" mass="49244">MSSPREKPRIVIVGAGLGGLMLAALLEKQDVSYVVLERATKIVPLGSAMSVGANILPVYEQLGMYDDLLKIAKATECAIIKDQHGQVIGMLDETEYERRTGYQWLITPRPELHNLFINKVPKEKVLYSKKVTSIVHTDEKVCVECADGSTYDGDILVGADGANSVVRAALYKQLGEAGKLSASDQEPLTFSNACLVGTTDPLDPAKFPGVDGPTCLTVAAIPDNEPRQVQVCWFMNERLTEAISKGSEGFSSEDWGPEGAEKMMEQVKNFPCPIAPGLTMNDLFTATPKDKISKVMLEEKMFDCWYSKRVVLIGDAAHKMLPDGGQGAVNAMQDAVVLANRIYDMSDNSVKETEAAFSAYREERYPHAKASVESSNEFGKVFNGQSWYDKLYRKAVLSFMPRWVNNYVIDSMHYYRPMVSYLPQISRKGVGKVLPQTPAKQAVVLE</sequence>
<feature type="non-terminal residue" evidence="6">
    <location>
        <position position="446"/>
    </location>
</feature>
<dbReference type="PANTHER" id="PTHR47356:SF2">
    <property type="entry name" value="FAD-BINDING DOMAIN-CONTAINING PROTEIN-RELATED"/>
    <property type="match status" value="1"/>
</dbReference>
<dbReference type="EMBL" id="JAAAJB010000886">
    <property type="protein sequence ID" value="KAG0250191.1"/>
    <property type="molecule type" value="Genomic_DNA"/>
</dbReference>
<evidence type="ECO:0000256" key="1">
    <source>
        <dbReference type="ARBA" id="ARBA00007992"/>
    </source>
</evidence>
<dbReference type="GO" id="GO:0004497">
    <property type="term" value="F:monooxygenase activity"/>
    <property type="evidence" value="ECO:0007669"/>
    <property type="project" value="InterPro"/>
</dbReference>
<gene>
    <name evidence="6" type="ORF">DFQ27_009517</name>
</gene>
<dbReference type="GO" id="GO:0071949">
    <property type="term" value="F:FAD binding"/>
    <property type="evidence" value="ECO:0007669"/>
    <property type="project" value="InterPro"/>
</dbReference>
<dbReference type="InterPro" id="IPR050562">
    <property type="entry name" value="FAD_mOase_fung"/>
</dbReference>
<keyword evidence="7" id="KW-1185">Reference proteome</keyword>
<dbReference type="InterPro" id="IPR036188">
    <property type="entry name" value="FAD/NAD-bd_sf"/>
</dbReference>
<dbReference type="AlphaFoldDB" id="A0A9P6PPV6"/>
<accession>A0A9P6PPV6</accession>
<dbReference type="Gene3D" id="3.50.50.60">
    <property type="entry name" value="FAD/NAD(P)-binding domain"/>
    <property type="match status" value="1"/>
</dbReference>
<keyword evidence="4" id="KW-0560">Oxidoreductase</keyword>
<comment type="similarity">
    <text evidence="1">Belongs to the paxM FAD-dependent monooxygenase family.</text>
</comment>
<dbReference type="OrthoDB" id="417877at2759"/>
<comment type="caution">
    <text evidence="6">The sequence shown here is derived from an EMBL/GenBank/DDBJ whole genome shotgun (WGS) entry which is preliminary data.</text>
</comment>
<evidence type="ECO:0000259" key="5">
    <source>
        <dbReference type="Pfam" id="PF01494"/>
    </source>
</evidence>
<protein>
    <recommendedName>
        <fullName evidence="5">FAD-binding domain-containing protein</fullName>
    </recommendedName>
</protein>
<dbReference type="SUPFAM" id="SSF51905">
    <property type="entry name" value="FAD/NAD(P)-binding domain"/>
    <property type="match status" value="1"/>
</dbReference>
<dbReference type="InterPro" id="IPR002938">
    <property type="entry name" value="FAD-bd"/>
</dbReference>
<dbReference type="Pfam" id="PF01494">
    <property type="entry name" value="FAD_binding_3"/>
    <property type="match status" value="1"/>
</dbReference>
<dbReference type="PANTHER" id="PTHR47356">
    <property type="entry name" value="FAD-DEPENDENT MONOOXYGENASE ASQG-RELATED"/>
    <property type="match status" value="1"/>
</dbReference>
<keyword evidence="3" id="KW-0274">FAD</keyword>
<dbReference type="Proteomes" id="UP000807716">
    <property type="component" value="Unassembled WGS sequence"/>
</dbReference>
<proteinExistence type="inferred from homology"/>
<reference evidence="6" key="1">
    <citation type="journal article" date="2020" name="Fungal Divers.">
        <title>Resolving the Mortierellaceae phylogeny through synthesis of multi-gene phylogenetics and phylogenomics.</title>
        <authorList>
            <person name="Vandepol N."/>
            <person name="Liber J."/>
            <person name="Desiro A."/>
            <person name="Na H."/>
            <person name="Kennedy M."/>
            <person name="Barry K."/>
            <person name="Grigoriev I.V."/>
            <person name="Miller A.N."/>
            <person name="O'Donnell K."/>
            <person name="Stajich J.E."/>
            <person name="Bonito G."/>
        </authorList>
    </citation>
    <scope>NUCLEOTIDE SEQUENCE</scope>
    <source>
        <strain evidence="6">BC1065</strain>
    </source>
</reference>
<name>A0A9P6PPV6_9FUNG</name>
<evidence type="ECO:0000313" key="6">
    <source>
        <dbReference type="EMBL" id="KAG0250191.1"/>
    </source>
</evidence>
<evidence type="ECO:0000256" key="3">
    <source>
        <dbReference type="ARBA" id="ARBA00022827"/>
    </source>
</evidence>
<keyword evidence="2" id="KW-0285">Flavoprotein</keyword>